<dbReference type="Pfam" id="PF02954">
    <property type="entry name" value="HTH_8"/>
    <property type="match status" value="1"/>
</dbReference>
<evidence type="ECO:0000256" key="6">
    <source>
        <dbReference type="ARBA" id="ARBA00023125"/>
    </source>
</evidence>
<dbReference type="InterPro" id="IPR002197">
    <property type="entry name" value="HTH_Fis"/>
</dbReference>
<dbReference type="Gene3D" id="3.40.50.2300">
    <property type="match status" value="1"/>
</dbReference>
<evidence type="ECO:0000313" key="13">
    <source>
        <dbReference type="Proteomes" id="UP000486602"/>
    </source>
</evidence>
<dbReference type="PROSITE" id="PS50110">
    <property type="entry name" value="RESPONSE_REGULATORY"/>
    <property type="match status" value="1"/>
</dbReference>
<protein>
    <submittedName>
        <fullName evidence="12">Sigma-54-dependent Fis family transcriptional regulator</fullName>
    </submittedName>
</protein>
<dbReference type="SUPFAM" id="SSF52172">
    <property type="entry name" value="CheY-like"/>
    <property type="match status" value="1"/>
</dbReference>
<keyword evidence="3" id="KW-0067">ATP-binding</keyword>
<dbReference type="SUPFAM" id="SSF46689">
    <property type="entry name" value="Homeodomain-like"/>
    <property type="match status" value="1"/>
</dbReference>
<dbReference type="PANTHER" id="PTHR32071">
    <property type="entry name" value="TRANSCRIPTIONAL REGULATORY PROTEIN"/>
    <property type="match status" value="1"/>
</dbReference>
<feature type="compositionally biased region" description="Polar residues" evidence="9">
    <location>
        <begin position="123"/>
        <end position="154"/>
    </location>
</feature>
<dbReference type="CDD" id="cd00009">
    <property type="entry name" value="AAA"/>
    <property type="match status" value="1"/>
</dbReference>
<dbReference type="Pfam" id="PF25601">
    <property type="entry name" value="AAA_lid_14"/>
    <property type="match status" value="1"/>
</dbReference>
<evidence type="ECO:0000256" key="2">
    <source>
        <dbReference type="ARBA" id="ARBA00022741"/>
    </source>
</evidence>
<keyword evidence="2" id="KW-0547">Nucleotide-binding</keyword>
<evidence type="ECO:0000256" key="5">
    <source>
        <dbReference type="ARBA" id="ARBA00023015"/>
    </source>
</evidence>
<dbReference type="FunFam" id="3.40.50.300:FF:000006">
    <property type="entry name" value="DNA-binding transcriptional regulator NtrC"/>
    <property type="match status" value="1"/>
</dbReference>
<dbReference type="Gene3D" id="3.40.50.300">
    <property type="entry name" value="P-loop containing nucleotide triphosphate hydrolases"/>
    <property type="match status" value="1"/>
</dbReference>
<dbReference type="InterPro" id="IPR025662">
    <property type="entry name" value="Sigma_54_int_dom_ATP-bd_1"/>
</dbReference>
<dbReference type="GO" id="GO:0006355">
    <property type="term" value="P:regulation of DNA-templated transcription"/>
    <property type="evidence" value="ECO:0007669"/>
    <property type="project" value="InterPro"/>
</dbReference>
<dbReference type="SMART" id="SM00382">
    <property type="entry name" value="AAA"/>
    <property type="match status" value="1"/>
</dbReference>
<dbReference type="EMBL" id="JAAGVY010000057">
    <property type="protein sequence ID" value="NEN25518.1"/>
    <property type="molecule type" value="Genomic_DNA"/>
</dbReference>
<keyword evidence="4" id="KW-0902">Two-component regulatory system</keyword>
<evidence type="ECO:0000256" key="8">
    <source>
        <dbReference type="PROSITE-ProRule" id="PRU00169"/>
    </source>
</evidence>
<dbReference type="PANTHER" id="PTHR32071:SF81">
    <property type="entry name" value="PROPIONATE CATABOLISM OPERON REGULATORY PROTEIN"/>
    <property type="match status" value="1"/>
</dbReference>
<keyword evidence="1 8" id="KW-0597">Phosphoprotein</keyword>
<dbReference type="InterPro" id="IPR025943">
    <property type="entry name" value="Sigma_54_int_dom_ATP-bd_2"/>
</dbReference>
<dbReference type="PROSITE" id="PS50045">
    <property type="entry name" value="SIGMA54_INTERACT_4"/>
    <property type="match status" value="1"/>
</dbReference>
<evidence type="ECO:0000256" key="1">
    <source>
        <dbReference type="ARBA" id="ARBA00022553"/>
    </source>
</evidence>
<dbReference type="Gene3D" id="1.10.10.60">
    <property type="entry name" value="Homeodomain-like"/>
    <property type="match status" value="1"/>
</dbReference>
<dbReference type="Proteomes" id="UP000486602">
    <property type="component" value="Unassembled WGS sequence"/>
</dbReference>
<sequence length="466" mass="52415">MSKILVVDDEIEICLILDKFLSKKGFQVVTAHTGNDALAKLKNDTFDLIISDFRLPDFSGLELLKEIKAIRQENKVIIITGYSDIRMAVEVIKYGAIDYITKPLYPEELLSLINNTIAAGAESSSKSLPSENTNVHQLASKNQKTSTHTKSTPQQRKDYIIGKSKPSRAIQQNVEIVAPTPMSVIITGETGTGKEYVAQEIHRLSKRNNGPFVAIDCGALPKDLAASEFFGHEKGAFTGALREKDGKFKYADGGTLFLDEIGNLSYEVQMKLLRVLQERKFTRVGGNKDISVDVRLLVATNEDLKKSVEDGDFREDLYYRLNEFSIELNPIRSRNEDLEEFIESFIELANVQLDKNIKGVDAEVLEKFKSYNWPGNLRELRNVIKRSVLLSKNDVIDLSTLPEEIVYSSNTRSESNLNSLKGVANEAERERILKVLTQTGNNKSKAAKILNIDRKTLYNKLKNYDL</sequence>
<dbReference type="FunFam" id="3.40.50.2300:FF:000018">
    <property type="entry name" value="DNA-binding transcriptional regulator NtrC"/>
    <property type="match status" value="1"/>
</dbReference>
<dbReference type="PROSITE" id="PS00688">
    <property type="entry name" value="SIGMA54_INTERACT_3"/>
    <property type="match status" value="1"/>
</dbReference>
<feature type="region of interest" description="Disordered" evidence="9">
    <location>
        <begin position="123"/>
        <end position="158"/>
    </location>
</feature>
<feature type="domain" description="Response regulatory" evidence="11">
    <location>
        <begin position="3"/>
        <end position="117"/>
    </location>
</feature>
<keyword evidence="7" id="KW-0804">Transcription</keyword>
<dbReference type="PRINTS" id="PR01590">
    <property type="entry name" value="HTHFIS"/>
</dbReference>
<evidence type="ECO:0000256" key="9">
    <source>
        <dbReference type="SAM" id="MobiDB-lite"/>
    </source>
</evidence>
<evidence type="ECO:0000256" key="3">
    <source>
        <dbReference type="ARBA" id="ARBA00022840"/>
    </source>
</evidence>
<dbReference type="Gene3D" id="1.10.8.60">
    <property type="match status" value="1"/>
</dbReference>
<evidence type="ECO:0000259" key="11">
    <source>
        <dbReference type="PROSITE" id="PS50110"/>
    </source>
</evidence>
<dbReference type="InterPro" id="IPR002078">
    <property type="entry name" value="Sigma_54_int"/>
</dbReference>
<dbReference type="InterPro" id="IPR027417">
    <property type="entry name" value="P-loop_NTPase"/>
</dbReference>
<gene>
    <name evidence="12" type="ORF">G3O08_18660</name>
</gene>
<evidence type="ECO:0000313" key="12">
    <source>
        <dbReference type="EMBL" id="NEN25518.1"/>
    </source>
</evidence>
<dbReference type="InterPro" id="IPR058031">
    <property type="entry name" value="AAA_lid_NorR"/>
</dbReference>
<dbReference type="InterPro" id="IPR001789">
    <property type="entry name" value="Sig_transdc_resp-reg_receiver"/>
</dbReference>
<dbReference type="InterPro" id="IPR003593">
    <property type="entry name" value="AAA+_ATPase"/>
</dbReference>
<feature type="domain" description="Sigma-54 factor interaction" evidence="10">
    <location>
        <begin position="160"/>
        <end position="389"/>
    </location>
</feature>
<dbReference type="InterPro" id="IPR009057">
    <property type="entry name" value="Homeodomain-like_sf"/>
</dbReference>
<evidence type="ECO:0000256" key="4">
    <source>
        <dbReference type="ARBA" id="ARBA00023012"/>
    </source>
</evidence>
<keyword evidence="5" id="KW-0805">Transcription regulation</keyword>
<dbReference type="SUPFAM" id="SSF52540">
    <property type="entry name" value="P-loop containing nucleoside triphosphate hydrolases"/>
    <property type="match status" value="1"/>
</dbReference>
<dbReference type="Pfam" id="PF00072">
    <property type="entry name" value="Response_reg"/>
    <property type="match status" value="1"/>
</dbReference>
<dbReference type="GO" id="GO:0043565">
    <property type="term" value="F:sequence-specific DNA binding"/>
    <property type="evidence" value="ECO:0007669"/>
    <property type="project" value="InterPro"/>
</dbReference>
<feature type="modified residue" description="4-aspartylphosphate" evidence="8">
    <location>
        <position position="52"/>
    </location>
</feature>
<dbReference type="GO" id="GO:0005524">
    <property type="term" value="F:ATP binding"/>
    <property type="evidence" value="ECO:0007669"/>
    <property type="project" value="UniProtKB-KW"/>
</dbReference>
<proteinExistence type="predicted"/>
<dbReference type="Pfam" id="PF00158">
    <property type="entry name" value="Sigma54_activat"/>
    <property type="match status" value="1"/>
</dbReference>
<keyword evidence="6" id="KW-0238">DNA-binding</keyword>
<dbReference type="AlphaFoldDB" id="A0A7K3WVF4"/>
<keyword evidence="13" id="KW-1185">Reference proteome</keyword>
<name>A0A7K3WVF4_9FLAO</name>
<accession>A0A7K3WVF4</accession>
<dbReference type="PROSITE" id="PS00676">
    <property type="entry name" value="SIGMA54_INTERACT_2"/>
    <property type="match status" value="1"/>
</dbReference>
<dbReference type="InterPro" id="IPR011006">
    <property type="entry name" value="CheY-like_superfamily"/>
</dbReference>
<evidence type="ECO:0000256" key="7">
    <source>
        <dbReference type="ARBA" id="ARBA00023163"/>
    </source>
</evidence>
<dbReference type="PROSITE" id="PS00675">
    <property type="entry name" value="SIGMA54_INTERACT_1"/>
    <property type="match status" value="1"/>
</dbReference>
<reference evidence="12 13" key="1">
    <citation type="submission" date="2020-02" db="EMBL/GenBank/DDBJ databases">
        <title>Out from the shadows clarifying the taxonomy of the family Cryomorphaceae and related taxa by utilizing the GTDB taxonomic framework.</title>
        <authorList>
            <person name="Bowman J.P."/>
        </authorList>
    </citation>
    <scope>NUCLEOTIDE SEQUENCE [LARGE SCALE GENOMIC DNA]</scope>
    <source>
        <strain evidence="12 13">QSSC 1-22</strain>
    </source>
</reference>
<dbReference type="InterPro" id="IPR025944">
    <property type="entry name" value="Sigma_54_int_dom_CS"/>
</dbReference>
<comment type="caution">
    <text evidence="12">The sequence shown here is derived from an EMBL/GenBank/DDBJ whole genome shotgun (WGS) entry which is preliminary data.</text>
</comment>
<evidence type="ECO:0000259" key="10">
    <source>
        <dbReference type="PROSITE" id="PS50045"/>
    </source>
</evidence>
<dbReference type="GO" id="GO:0000160">
    <property type="term" value="P:phosphorelay signal transduction system"/>
    <property type="evidence" value="ECO:0007669"/>
    <property type="project" value="UniProtKB-KW"/>
</dbReference>
<organism evidence="12 13">
    <name type="scientific">Cryomorpha ignava</name>
    <dbReference type="NCBI Taxonomy" id="101383"/>
    <lineage>
        <taxon>Bacteria</taxon>
        <taxon>Pseudomonadati</taxon>
        <taxon>Bacteroidota</taxon>
        <taxon>Flavobacteriia</taxon>
        <taxon>Flavobacteriales</taxon>
        <taxon>Cryomorphaceae</taxon>
        <taxon>Cryomorpha</taxon>
    </lineage>
</organism>
<dbReference type="SMART" id="SM00448">
    <property type="entry name" value="REC"/>
    <property type="match status" value="1"/>
</dbReference>